<dbReference type="Pfam" id="PF00339">
    <property type="entry name" value="Arrestin_N"/>
    <property type="match status" value="1"/>
</dbReference>
<keyword evidence="2 5" id="KW-0728">SH3 domain</keyword>
<dbReference type="InterPro" id="IPR013083">
    <property type="entry name" value="Znf_RING/FYVE/PHD"/>
</dbReference>
<dbReference type="SMART" id="SM00326">
    <property type="entry name" value="SH3"/>
    <property type="match status" value="1"/>
</dbReference>
<protein>
    <recommendedName>
        <fullName evidence="12">SH3 domain-containing protein</fullName>
    </recommendedName>
</protein>
<dbReference type="PROSITE" id="PS50002">
    <property type="entry name" value="SH3"/>
    <property type="match status" value="1"/>
</dbReference>
<keyword evidence="4" id="KW-0862">Zinc</keyword>
<keyword evidence="3" id="KW-0832">Ubl conjugation</keyword>
<keyword evidence="11" id="KW-1185">Reference proteome</keyword>
<comment type="similarity">
    <text evidence="1">Belongs to the SH3RF family.</text>
</comment>
<dbReference type="PROSITE" id="PS50089">
    <property type="entry name" value="ZF_RING_2"/>
    <property type="match status" value="1"/>
</dbReference>
<name>A0A507FL04_9FUNG</name>
<dbReference type="InterPro" id="IPR034078">
    <property type="entry name" value="NFX1_fam"/>
</dbReference>
<evidence type="ECO:0000256" key="6">
    <source>
        <dbReference type="SAM" id="Coils"/>
    </source>
</evidence>
<keyword evidence="4" id="KW-0863">Zinc-finger</keyword>
<dbReference type="Proteomes" id="UP000320333">
    <property type="component" value="Unassembled WGS sequence"/>
</dbReference>
<gene>
    <name evidence="10" type="ORF">CcCBS67573_g03008</name>
</gene>
<dbReference type="InterPro" id="IPR011011">
    <property type="entry name" value="Znf_FYVE_PHD"/>
</dbReference>
<evidence type="ECO:0008006" key="12">
    <source>
        <dbReference type="Google" id="ProtNLM"/>
    </source>
</evidence>
<dbReference type="InterPro" id="IPR001452">
    <property type="entry name" value="SH3_domain"/>
</dbReference>
<dbReference type="GO" id="GO:0008270">
    <property type="term" value="F:zinc ion binding"/>
    <property type="evidence" value="ECO:0007669"/>
    <property type="project" value="UniProtKB-KW"/>
</dbReference>
<evidence type="ECO:0000313" key="10">
    <source>
        <dbReference type="EMBL" id="TPX75697.1"/>
    </source>
</evidence>
<reference evidence="10 11" key="1">
    <citation type="journal article" date="2019" name="Sci. Rep.">
        <title>Comparative genomics of chytrid fungi reveal insights into the obligate biotrophic and pathogenic lifestyle of Synchytrium endobioticum.</title>
        <authorList>
            <person name="van de Vossenberg B.T.L.H."/>
            <person name="Warris S."/>
            <person name="Nguyen H.D.T."/>
            <person name="van Gent-Pelzer M.P.E."/>
            <person name="Joly D.L."/>
            <person name="van de Geest H.C."/>
            <person name="Bonants P.J.M."/>
            <person name="Smith D.S."/>
            <person name="Levesque C.A."/>
            <person name="van der Lee T.A.J."/>
        </authorList>
    </citation>
    <scope>NUCLEOTIDE SEQUENCE [LARGE SCALE GENOMIC DNA]</scope>
    <source>
        <strain evidence="10 11">CBS 675.73</strain>
    </source>
</reference>
<feature type="domain" description="RING-type" evidence="9">
    <location>
        <begin position="601"/>
        <end position="645"/>
    </location>
</feature>
<evidence type="ECO:0000256" key="7">
    <source>
        <dbReference type="SAM" id="MobiDB-lite"/>
    </source>
</evidence>
<feature type="region of interest" description="Disordered" evidence="7">
    <location>
        <begin position="316"/>
        <end position="353"/>
    </location>
</feature>
<dbReference type="InterPro" id="IPR036028">
    <property type="entry name" value="SH3-like_dom_sf"/>
</dbReference>
<evidence type="ECO:0000259" key="9">
    <source>
        <dbReference type="PROSITE" id="PS50089"/>
    </source>
</evidence>
<dbReference type="STRING" id="246404.A0A507FL04"/>
<feature type="compositionally biased region" description="Low complexity" evidence="7">
    <location>
        <begin position="330"/>
        <end position="348"/>
    </location>
</feature>
<dbReference type="GO" id="GO:0005634">
    <property type="term" value="C:nucleus"/>
    <property type="evidence" value="ECO:0007669"/>
    <property type="project" value="TreeGrafter"/>
</dbReference>
<accession>A0A507FL04</accession>
<dbReference type="PANTHER" id="PTHR12360">
    <property type="entry name" value="NUCLEAR TRANSCRIPTION FACTOR, X-BOX BINDING 1 NFX1"/>
    <property type="match status" value="1"/>
</dbReference>
<evidence type="ECO:0000256" key="5">
    <source>
        <dbReference type="PROSITE-ProRule" id="PRU00192"/>
    </source>
</evidence>
<keyword evidence="6" id="KW-0175">Coiled coil</keyword>
<dbReference type="PANTHER" id="PTHR12360:SF12">
    <property type="entry name" value="TRANSCRIPTIONAL REPRESSOR NF-X1"/>
    <property type="match status" value="1"/>
</dbReference>
<dbReference type="GO" id="GO:0000981">
    <property type="term" value="F:DNA-binding transcription factor activity, RNA polymerase II-specific"/>
    <property type="evidence" value="ECO:0007669"/>
    <property type="project" value="TreeGrafter"/>
</dbReference>
<dbReference type="InterPro" id="IPR011021">
    <property type="entry name" value="Arrestin-like_N"/>
</dbReference>
<keyword evidence="4" id="KW-0479">Metal-binding</keyword>
<feature type="coiled-coil region" evidence="6">
    <location>
        <begin position="548"/>
        <end position="582"/>
    </location>
</feature>
<dbReference type="SUPFAM" id="SSF50044">
    <property type="entry name" value="SH3-domain"/>
    <property type="match status" value="1"/>
</dbReference>
<proteinExistence type="inferred from homology"/>
<evidence type="ECO:0000313" key="11">
    <source>
        <dbReference type="Proteomes" id="UP000320333"/>
    </source>
</evidence>
<feature type="domain" description="SH3" evidence="8">
    <location>
        <begin position="445"/>
        <end position="518"/>
    </location>
</feature>
<comment type="caution">
    <text evidence="10">The sequence shown here is derived from an EMBL/GenBank/DDBJ whole genome shotgun (WGS) entry which is preliminary data.</text>
</comment>
<dbReference type="OrthoDB" id="5595608at2759"/>
<evidence type="ECO:0000256" key="4">
    <source>
        <dbReference type="PROSITE-ProRule" id="PRU00175"/>
    </source>
</evidence>
<sequence length="687" mass="74778">MPVCPLVLVRVNADIGVPLLPAASQVPVARFVTGRLRIATHLLPAEATHIQVHFFGSTNGVRDSDSGIAGTESNPLVDGDPVNISLSVWAKDEYNESLVPGVHEFPFSLQIPSNILPSYNFLLSSMPFSHQFDSANPTFAKRQARFYELVASVVCSDNTLIMSNDPCPVVVKQAFPRWLRGEDKVGRGATAGGEFNVSVTIPRYVFHEDGQMDIYVTIEDGSELVKRISSVRCYLVETASLKTPSQHIPIPIPIGTLFRYKVPPMQAQLDRYPLFSPQNPLKITLQLAESRPDLNTLLLQLNHSLVFEFVYKSGTSSVGASNPVSSAAQRSRGSPASMGSSSRAHSVGTSGSTQNSVIIDPLRTIQMIHEALDKRSSVVLPSSPLASENSNNTPAKATRLKASLIVPVRIVHAVQDDDVDLIRAFGGTPAFVPAPIPVAVAPPMDTETILTVRIGYEPSSEYVDLNGGSKDVEDQLKMSPGDQVIISETFDDGWAVGTNLTTSMAGLFPVAVVKFIPTAALTNGQSSGAQQAAVPLPDARHGLPEVAVRTTEAAETDKEAEKRKLKEQMEQMQQMMLALQMNDLTLRKRLELELAEELYECNICIDVVFVADAVFACDTCHAVSHLRCVDEWASTQSEQWRCPSCPRLHRDIPEGACYCGKALGCEEDPYEAWFDPPHSVIFDSAVD</sequence>
<dbReference type="SUPFAM" id="SSF57903">
    <property type="entry name" value="FYVE/PHD zinc finger"/>
    <property type="match status" value="1"/>
</dbReference>
<dbReference type="Gene3D" id="2.30.30.40">
    <property type="entry name" value="SH3 Domains"/>
    <property type="match status" value="1"/>
</dbReference>
<evidence type="ECO:0000256" key="3">
    <source>
        <dbReference type="ARBA" id="ARBA00022843"/>
    </source>
</evidence>
<evidence type="ECO:0000259" key="8">
    <source>
        <dbReference type="PROSITE" id="PS50002"/>
    </source>
</evidence>
<dbReference type="InterPro" id="IPR001841">
    <property type="entry name" value="Znf_RING"/>
</dbReference>
<dbReference type="GO" id="GO:0000977">
    <property type="term" value="F:RNA polymerase II transcription regulatory region sequence-specific DNA binding"/>
    <property type="evidence" value="ECO:0007669"/>
    <property type="project" value="TreeGrafter"/>
</dbReference>
<evidence type="ECO:0000256" key="1">
    <source>
        <dbReference type="ARBA" id="ARBA00008649"/>
    </source>
</evidence>
<organism evidence="10 11">
    <name type="scientific">Chytriomyces confervae</name>
    <dbReference type="NCBI Taxonomy" id="246404"/>
    <lineage>
        <taxon>Eukaryota</taxon>
        <taxon>Fungi</taxon>
        <taxon>Fungi incertae sedis</taxon>
        <taxon>Chytridiomycota</taxon>
        <taxon>Chytridiomycota incertae sedis</taxon>
        <taxon>Chytridiomycetes</taxon>
        <taxon>Chytridiales</taxon>
        <taxon>Chytriomycetaceae</taxon>
        <taxon>Chytriomyces</taxon>
    </lineage>
</organism>
<evidence type="ECO:0000256" key="2">
    <source>
        <dbReference type="ARBA" id="ARBA00022443"/>
    </source>
</evidence>
<dbReference type="AlphaFoldDB" id="A0A507FL04"/>
<feature type="compositionally biased region" description="Polar residues" evidence="7">
    <location>
        <begin position="316"/>
        <end position="329"/>
    </location>
</feature>
<dbReference type="EMBL" id="QEAP01000071">
    <property type="protein sequence ID" value="TPX75697.1"/>
    <property type="molecule type" value="Genomic_DNA"/>
</dbReference>
<dbReference type="Gene3D" id="3.30.40.10">
    <property type="entry name" value="Zinc/RING finger domain, C3HC4 (zinc finger)"/>
    <property type="match status" value="1"/>
</dbReference>